<name>A0A8D8DNP0_CULPI</name>
<accession>A0A8D8DNP0</accession>
<protein>
    <submittedName>
        <fullName evidence="1">(northern house mosquito) hypothetical protein</fullName>
    </submittedName>
</protein>
<organism evidence="1">
    <name type="scientific">Culex pipiens</name>
    <name type="common">House mosquito</name>
    <dbReference type="NCBI Taxonomy" id="7175"/>
    <lineage>
        <taxon>Eukaryota</taxon>
        <taxon>Metazoa</taxon>
        <taxon>Ecdysozoa</taxon>
        <taxon>Arthropoda</taxon>
        <taxon>Hexapoda</taxon>
        <taxon>Insecta</taxon>
        <taxon>Pterygota</taxon>
        <taxon>Neoptera</taxon>
        <taxon>Endopterygota</taxon>
        <taxon>Diptera</taxon>
        <taxon>Nematocera</taxon>
        <taxon>Culicoidea</taxon>
        <taxon>Culicidae</taxon>
        <taxon>Culicinae</taxon>
        <taxon>Culicini</taxon>
        <taxon>Culex</taxon>
        <taxon>Culex</taxon>
    </lineage>
</organism>
<dbReference type="EMBL" id="HBUE01164743">
    <property type="protein sequence ID" value="CAG6511975.1"/>
    <property type="molecule type" value="Transcribed_RNA"/>
</dbReference>
<dbReference type="AlphaFoldDB" id="A0A8D8DNP0"/>
<sequence>MFHRVGRSRCGRDYADNCALFPVLLSWLQNRRTVRGDDLPHGDGRSAPVRGHLLGVRDGLLPGLLHRVPVVQGRGGGRRESDAVADGVDRGHVSDVVDQLWRLLRRAGGYRPRGLRKGSFCDIHGNCGSAVGQLADRYDG</sequence>
<reference evidence="1" key="1">
    <citation type="submission" date="2021-05" db="EMBL/GenBank/DDBJ databases">
        <authorList>
            <person name="Alioto T."/>
            <person name="Alioto T."/>
            <person name="Gomez Garrido J."/>
        </authorList>
    </citation>
    <scope>NUCLEOTIDE SEQUENCE</scope>
</reference>
<evidence type="ECO:0000313" key="1">
    <source>
        <dbReference type="EMBL" id="CAG6511975.1"/>
    </source>
</evidence>
<dbReference type="EMBL" id="HBUE01011049">
    <property type="protein sequence ID" value="CAG6448416.1"/>
    <property type="molecule type" value="Transcribed_RNA"/>
</dbReference>
<proteinExistence type="predicted"/>
<dbReference type="EMBL" id="HBUE01270019">
    <property type="protein sequence ID" value="CAG6563420.1"/>
    <property type="molecule type" value="Transcribed_RNA"/>
</dbReference>